<dbReference type="NCBIfam" id="TIGR00657">
    <property type="entry name" value="asp_kinases"/>
    <property type="match status" value="1"/>
</dbReference>
<dbReference type="EMBL" id="JBHULH010000001">
    <property type="protein sequence ID" value="MFD2566563.1"/>
    <property type="molecule type" value="Genomic_DNA"/>
</dbReference>
<evidence type="ECO:0000256" key="1">
    <source>
        <dbReference type="ARBA" id="ARBA00004766"/>
    </source>
</evidence>
<dbReference type="InterPro" id="IPR045865">
    <property type="entry name" value="ACT-like_dom_sf"/>
</dbReference>
<comment type="catalytic activity">
    <reaction evidence="7 8">
        <text>L-aspartate + ATP = 4-phospho-L-aspartate + ADP</text>
        <dbReference type="Rhea" id="RHEA:23776"/>
        <dbReference type="ChEBI" id="CHEBI:29991"/>
        <dbReference type="ChEBI" id="CHEBI:30616"/>
        <dbReference type="ChEBI" id="CHEBI:57535"/>
        <dbReference type="ChEBI" id="CHEBI:456216"/>
        <dbReference type="EC" id="2.7.2.4"/>
    </reaction>
</comment>
<keyword evidence="5 8" id="KW-0418">Kinase</keyword>
<keyword evidence="6" id="KW-0067">ATP-binding</keyword>
<dbReference type="PANTHER" id="PTHR21499:SF59">
    <property type="entry name" value="ASPARTOKINASE"/>
    <property type="match status" value="1"/>
</dbReference>
<sequence>MRIYKFGGASIKDAESVKNVTSILQQEGTENCLLVISAMGKMTNAFEKIVHAYCYEREGLKAAQDFVANFHTEIIKDLFGEASEVQEKIDILFGKLSGFLAQNTSKDYDYLYDQIVCFGELASTTIVSNYFAKEGVENVWNDVRQLIITDSSYRDAKVDWQKTQETILQNIDQQKLNIVQGFLGGDTKGNTTTLGREGSDYTAGIFAYCLDANAVTIWKDVQGVLNADPRVFKDTQLLEQISYEETIEMAFYGASVIHPKTIQPLQSKDIPLYVRSFKDLKLSGTKVTRGVAIQPLLPCFIVKKDQILVSISALDFSFMVEDNISHIFKLLHQYLLKVNLIQNSAISFSVCVDNKFNQFETFYEELKSSYKVDVVKGVDLYTVRHFTEEALERINKTGQPLLTQINKETAQVVVNK</sequence>
<evidence type="ECO:0000256" key="7">
    <source>
        <dbReference type="ARBA" id="ARBA00047872"/>
    </source>
</evidence>
<evidence type="ECO:0000256" key="6">
    <source>
        <dbReference type="ARBA" id="ARBA00022840"/>
    </source>
</evidence>
<dbReference type="GO" id="GO:0004072">
    <property type="term" value="F:aspartate kinase activity"/>
    <property type="evidence" value="ECO:0007669"/>
    <property type="project" value="UniProtKB-EC"/>
</dbReference>
<evidence type="ECO:0000313" key="12">
    <source>
        <dbReference type="Proteomes" id="UP001597508"/>
    </source>
</evidence>
<comment type="pathway">
    <text evidence="9">Amino-acid biosynthesis; L-threonine biosynthesis; L-threonine from L-aspartate: step 1/5.</text>
</comment>
<dbReference type="InterPro" id="IPR001341">
    <property type="entry name" value="Asp_kinase"/>
</dbReference>
<dbReference type="PIRSF" id="PIRSF000726">
    <property type="entry name" value="Asp_kin"/>
    <property type="match status" value="1"/>
</dbReference>
<evidence type="ECO:0000256" key="8">
    <source>
        <dbReference type="RuleBase" id="RU003448"/>
    </source>
</evidence>
<dbReference type="RefSeq" id="WP_379665268.1">
    <property type="nucleotide sequence ID" value="NZ_JBHULH010000001.1"/>
</dbReference>
<keyword evidence="4" id="KW-0547">Nucleotide-binding</keyword>
<comment type="pathway">
    <text evidence="9">Amino-acid biosynthesis; L-methionine biosynthesis via de novo pathway; L-homoserine from L-aspartate: step 1/3.</text>
</comment>
<organism evidence="11 12">
    <name type="scientific">Pseudotenacibaculum haliotis</name>
    <dbReference type="NCBI Taxonomy" id="1862138"/>
    <lineage>
        <taxon>Bacteria</taxon>
        <taxon>Pseudomonadati</taxon>
        <taxon>Bacteroidota</taxon>
        <taxon>Flavobacteriia</taxon>
        <taxon>Flavobacteriales</taxon>
        <taxon>Flavobacteriaceae</taxon>
        <taxon>Pseudotenacibaculum</taxon>
    </lineage>
</organism>
<dbReference type="Proteomes" id="UP001597508">
    <property type="component" value="Unassembled WGS sequence"/>
</dbReference>
<dbReference type="InterPro" id="IPR036393">
    <property type="entry name" value="AceGlu_kinase-like_sf"/>
</dbReference>
<evidence type="ECO:0000259" key="10">
    <source>
        <dbReference type="Pfam" id="PF00696"/>
    </source>
</evidence>
<keyword evidence="12" id="KW-1185">Reference proteome</keyword>
<dbReference type="InterPro" id="IPR042199">
    <property type="entry name" value="AsparK_Bifunc_asparK/hSer_DH"/>
</dbReference>
<evidence type="ECO:0000256" key="3">
    <source>
        <dbReference type="ARBA" id="ARBA00022679"/>
    </source>
</evidence>
<dbReference type="Pfam" id="PF00696">
    <property type="entry name" value="AA_kinase"/>
    <property type="match status" value="1"/>
</dbReference>
<evidence type="ECO:0000256" key="5">
    <source>
        <dbReference type="ARBA" id="ARBA00022777"/>
    </source>
</evidence>
<dbReference type="InterPro" id="IPR001048">
    <property type="entry name" value="Asp/Glu/Uridylate_kinase"/>
</dbReference>
<gene>
    <name evidence="11" type="ORF">ACFSRZ_04220</name>
</gene>
<keyword evidence="9" id="KW-0028">Amino-acid biosynthesis</keyword>
<comment type="caution">
    <text evidence="11">The sequence shown here is derived from an EMBL/GenBank/DDBJ whole genome shotgun (WGS) entry which is preliminary data.</text>
</comment>
<reference evidence="12" key="1">
    <citation type="journal article" date="2019" name="Int. J. Syst. Evol. Microbiol.">
        <title>The Global Catalogue of Microorganisms (GCM) 10K type strain sequencing project: providing services to taxonomists for standard genome sequencing and annotation.</title>
        <authorList>
            <consortium name="The Broad Institute Genomics Platform"/>
            <consortium name="The Broad Institute Genome Sequencing Center for Infectious Disease"/>
            <person name="Wu L."/>
            <person name="Ma J."/>
        </authorList>
    </citation>
    <scope>NUCLEOTIDE SEQUENCE [LARGE SCALE GENOMIC DNA]</scope>
    <source>
        <strain evidence="12">KCTC 52127</strain>
    </source>
</reference>
<dbReference type="SUPFAM" id="SSF55021">
    <property type="entry name" value="ACT-like"/>
    <property type="match status" value="1"/>
</dbReference>
<keyword evidence="3 8" id="KW-0808">Transferase</keyword>
<dbReference type="Gene3D" id="3.40.1160.10">
    <property type="entry name" value="Acetylglutamate kinase-like"/>
    <property type="match status" value="1"/>
</dbReference>
<evidence type="ECO:0000313" key="11">
    <source>
        <dbReference type="EMBL" id="MFD2566563.1"/>
    </source>
</evidence>
<dbReference type="EC" id="2.7.2.4" evidence="8"/>
<dbReference type="SUPFAM" id="SSF53633">
    <property type="entry name" value="Carbamate kinase-like"/>
    <property type="match status" value="1"/>
</dbReference>
<evidence type="ECO:0000256" key="2">
    <source>
        <dbReference type="ARBA" id="ARBA00010122"/>
    </source>
</evidence>
<name>A0ABW5LRF6_9FLAO</name>
<protein>
    <recommendedName>
        <fullName evidence="8">Aspartokinase</fullName>
        <ecNumber evidence="8">2.7.2.4</ecNumber>
    </recommendedName>
</protein>
<dbReference type="Gene3D" id="1.20.120.1320">
    <property type="entry name" value="Aspartokinase, catalytic domain"/>
    <property type="match status" value="1"/>
</dbReference>
<feature type="domain" description="Aspartate/glutamate/uridylate kinase" evidence="10">
    <location>
        <begin position="3"/>
        <end position="276"/>
    </location>
</feature>
<comment type="similarity">
    <text evidence="2 8">Belongs to the aspartokinase family.</text>
</comment>
<dbReference type="PANTHER" id="PTHR21499">
    <property type="entry name" value="ASPARTATE KINASE"/>
    <property type="match status" value="1"/>
</dbReference>
<comment type="pathway">
    <text evidence="1 9">Amino-acid biosynthesis; L-lysine biosynthesis via DAP pathway; (S)-tetrahydrodipicolinate from L-aspartate: step 1/4.</text>
</comment>
<evidence type="ECO:0000256" key="9">
    <source>
        <dbReference type="RuleBase" id="RU004249"/>
    </source>
</evidence>
<proteinExistence type="inferred from homology"/>
<accession>A0ABW5LRF6</accession>
<evidence type="ECO:0000256" key="4">
    <source>
        <dbReference type="ARBA" id="ARBA00022741"/>
    </source>
</evidence>
<dbReference type="InterPro" id="IPR005260">
    <property type="entry name" value="Asp_kin_monofn"/>
</dbReference>